<evidence type="ECO:0000256" key="1">
    <source>
        <dbReference type="SAM" id="MobiDB-lite"/>
    </source>
</evidence>
<gene>
    <name evidence="2" type="primary">LOC107766455</name>
</gene>
<dbReference type="PaxDb" id="4097-A0A1S3XLC9"/>
<dbReference type="RefSeq" id="XP_016440723.1">
    <property type="nucleotide sequence ID" value="XM_016585237.1"/>
</dbReference>
<sequence>MSTYFANGYKFHTEEWSKNKKTINSGVWVKGDDGDQEYEVHSEGIYEEVDLSVEQNYGMGTSMANAEEHSGDENEFIEEEEFSDENETSEEDETDDENVASDDDGMDDGNETSDDDN</sequence>
<reference evidence="2" key="1">
    <citation type="submission" date="2025-08" db="UniProtKB">
        <authorList>
            <consortium name="RefSeq"/>
        </authorList>
    </citation>
    <scope>IDENTIFICATION</scope>
</reference>
<name>A0A1S3XLC9_TOBAC</name>
<feature type="region of interest" description="Disordered" evidence="1">
    <location>
        <begin position="58"/>
        <end position="117"/>
    </location>
</feature>
<dbReference type="AlphaFoldDB" id="A0A1S3XLC9"/>
<proteinExistence type="predicted"/>
<dbReference type="KEGG" id="nta:107766455"/>
<evidence type="ECO:0000313" key="2">
    <source>
        <dbReference type="RefSeq" id="XP_016440723.1"/>
    </source>
</evidence>
<feature type="compositionally biased region" description="Acidic residues" evidence="1">
    <location>
        <begin position="73"/>
        <end position="117"/>
    </location>
</feature>
<accession>A0A1S3XLC9</accession>
<protein>
    <submittedName>
        <fullName evidence="2">Mitotic apparatus protein p62-like</fullName>
    </submittedName>
</protein>
<dbReference type="OrthoDB" id="1002061at2759"/>
<organism evidence="2">
    <name type="scientific">Nicotiana tabacum</name>
    <name type="common">Common tobacco</name>
    <dbReference type="NCBI Taxonomy" id="4097"/>
    <lineage>
        <taxon>Eukaryota</taxon>
        <taxon>Viridiplantae</taxon>
        <taxon>Streptophyta</taxon>
        <taxon>Embryophyta</taxon>
        <taxon>Tracheophyta</taxon>
        <taxon>Spermatophyta</taxon>
        <taxon>Magnoliopsida</taxon>
        <taxon>eudicotyledons</taxon>
        <taxon>Gunneridae</taxon>
        <taxon>Pentapetalae</taxon>
        <taxon>asterids</taxon>
        <taxon>lamiids</taxon>
        <taxon>Solanales</taxon>
        <taxon>Solanaceae</taxon>
        <taxon>Nicotianoideae</taxon>
        <taxon>Nicotianeae</taxon>
        <taxon>Nicotiana</taxon>
    </lineage>
</organism>